<comment type="similarity">
    <text evidence="1">Belongs to the AB hydrolase superfamily. Lipase family.</text>
</comment>
<keyword evidence="2" id="KW-0732">Signal</keyword>
<dbReference type="InterPro" id="IPR013818">
    <property type="entry name" value="Lipase"/>
</dbReference>
<reference evidence="4" key="1">
    <citation type="submission" date="2021-04" db="EMBL/GenBank/DDBJ databases">
        <authorList>
            <person name="Tunstrom K."/>
        </authorList>
    </citation>
    <scope>NUCLEOTIDE SEQUENCE</scope>
</reference>
<dbReference type="GO" id="GO:0005615">
    <property type="term" value="C:extracellular space"/>
    <property type="evidence" value="ECO:0007669"/>
    <property type="project" value="TreeGrafter"/>
</dbReference>
<dbReference type="AlphaFoldDB" id="A0A8S3W313"/>
<feature type="domain" description="Lipase" evidence="3">
    <location>
        <begin position="37"/>
        <end position="307"/>
    </location>
</feature>
<keyword evidence="5" id="KW-1185">Reference proteome</keyword>
<name>A0A8S3W313_PARAO</name>
<evidence type="ECO:0000313" key="4">
    <source>
        <dbReference type="EMBL" id="CAG4937465.1"/>
    </source>
</evidence>
<dbReference type="Pfam" id="PF00151">
    <property type="entry name" value="Lipase"/>
    <property type="match status" value="1"/>
</dbReference>
<comment type="caution">
    <text evidence="4">The sequence shown here is derived from an EMBL/GenBank/DDBJ whole genome shotgun (WGS) entry which is preliminary data.</text>
</comment>
<evidence type="ECO:0000259" key="3">
    <source>
        <dbReference type="Pfam" id="PF00151"/>
    </source>
</evidence>
<accession>A0A8S3W313</accession>
<feature type="signal peptide" evidence="2">
    <location>
        <begin position="1"/>
        <end position="18"/>
    </location>
</feature>
<evidence type="ECO:0000256" key="1">
    <source>
        <dbReference type="RuleBase" id="RU004262"/>
    </source>
</evidence>
<protein>
    <submittedName>
        <fullName evidence="4">(apollo) hypothetical protein</fullName>
    </submittedName>
</protein>
<evidence type="ECO:0000256" key="2">
    <source>
        <dbReference type="SAM" id="SignalP"/>
    </source>
</evidence>
<dbReference type="GO" id="GO:0016042">
    <property type="term" value="P:lipid catabolic process"/>
    <property type="evidence" value="ECO:0007669"/>
    <property type="project" value="TreeGrafter"/>
</dbReference>
<feature type="chain" id="PRO_5035933319" evidence="2">
    <location>
        <begin position="19"/>
        <end position="335"/>
    </location>
</feature>
<evidence type="ECO:0000313" key="5">
    <source>
        <dbReference type="Proteomes" id="UP000691718"/>
    </source>
</evidence>
<sequence>MCVFRSIIIVAVLTSVNCNWGPFQAVLYSDYITCNHNKTFEFDVSETVVYFYDFKNNFNASFKIDKASNGLTDFYNLDVTRKLIFFVPGYKSHIYKNTEETIRQTFKDVPNTYLIIIDHSAYTSVKGSGRKDTYERSVMYAYSLGKALGKLLVDIHGKGYPSSKIHCIGHSLGAQMLGYAGTTYINKTSEKIWRITGIDPAGPCFSNSFIEDQIRSGVAEYVEVYHCNAGGLGTTAVLADIDIFLNKGRKQPDCHEGYIPAYGESQAAKCSHKACVKYWAETVHHPGWYLAWACDSYKDFSKGKCAGNEVTIAGYSNPGNATGVFYVSTDAYETN</sequence>
<proteinExistence type="inferred from homology"/>
<dbReference type="InterPro" id="IPR000734">
    <property type="entry name" value="TAG_lipase"/>
</dbReference>
<dbReference type="PANTHER" id="PTHR11610">
    <property type="entry name" value="LIPASE"/>
    <property type="match status" value="1"/>
</dbReference>
<organism evidence="4 5">
    <name type="scientific">Parnassius apollo</name>
    <name type="common">Apollo butterfly</name>
    <name type="synonym">Papilio apollo</name>
    <dbReference type="NCBI Taxonomy" id="110799"/>
    <lineage>
        <taxon>Eukaryota</taxon>
        <taxon>Metazoa</taxon>
        <taxon>Ecdysozoa</taxon>
        <taxon>Arthropoda</taxon>
        <taxon>Hexapoda</taxon>
        <taxon>Insecta</taxon>
        <taxon>Pterygota</taxon>
        <taxon>Neoptera</taxon>
        <taxon>Endopterygota</taxon>
        <taxon>Lepidoptera</taxon>
        <taxon>Glossata</taxon>
        <taxon>Ditrysia</taxon>
        <taxon>Papilionoidea</taxon>
        <taxon>Papilionidae</taxon>
        <taxon>Parnassiinae</taxon>
        <taxon>Parnassini</taxon>
        <taxon>Parnassius</taxon>
        <taxon>Parnassius</taxon>
    </lineage>
</organism>
<dbReference type="EMBL" id="CAJQZP010000081">
    <property type="protein sequence ID" value="CAG4937465.1"/>
    <property type="molecule type" value="Genomic_DNA"/>
</dbReference>
<dbReference type="OrthoDB" id="199913at2759"/>
<dbReference type="Proteomes" id="UP000691718">
    <property type="component" value="Unassembled WGS sequence"/>
</dbReference>
<dbReference type="GO" id="GO:0016298">
    <property type="term" value="F:lipase activity"/>
    <property type="evidence" value="ECO:0007669"/>
    <property type="project" value="InterPro"/>
</dbReference>
<gene>
    <name evidence="4" type="ORF">PAPOLLO_LOCUS1437</name>
</gene>